<protein>
    <recommendedName>
        <fullName evidence="11">Outer membrane efflux protein</fullName>
    </recommendedName>
</protein>
<dbReference type="Pfam" id="PF02321">
    <property type="entry name" value="OEP"/>
    <property type="match status" value="2"/>
</dbReference>
<dbReference type="InterPro" id="IPR003423">
    <property type="entry name" value="OMP_efflux"/>
</dbReference>
<keyword evidence="7" id="KW-0998">Cell outer membrane</keyword>
<keyword evidence="5" id="KW-0812">Transmembrane</keyword>
<accession>A0A2W5DKL9</accession>
<dbReference type="SUPFAM" id="SSF56954">
    <property type="entry name" value="Outer membrane efflux proteins (OEP)"/>
    <property type="match status" value="1"/>
</dbReference>
<organism evidence="9 10">
    <name type="scientific">Roseateles depolymerans</name>
    <dbReference type="NCBI Taxonomy" id="76731"/>
    <lineage>
        <taxon>Bacteria</taxon>
        <taxon>Pseudomonadati</taxon>
        <taxon>Pseudomonadota</taxon>
        <taxon>Betaproteobacteria</taxon>
        <taxon>Burkholderiales</taxon>
        <taxon>Sphaerotilaceae</taxon>
        <taxon>Roseateles</taxon>
    </lineage>
</organism>
<dbReference type="Gene3D" id="1.20.1600.10">
    <property type="entry name" value="Outer membrane efflux proteins (OEP)"/>
    <property type="match status" value="1"/>
</dbReference>
<dbReference type="GO" id="GO:0015562">
    <property type="term" value="F:efflux transmembrane transporter activity"/>
    <property type="evidence" value="ECO:0007669"/>
    <property type="project" value="InterPro"/>
</dbReference>
<dbReference type="Proteomes" id="UP000249633">
    <property type="component" value="Unassembled WGS sequence"/>
</dbReference>
<evidence type="ECO:0000256" key="8">
    <source>
        <dbReference type="SAM" id="SignalP"/>
    </source>
</evidence>
<keyword evidence="4" id="KW-1134">Transmembrane beta strand</keyword>
<dbReference type="PANTHER" id="PTHR30026:SF20">
    <property type="entry name" value="OUTER MEMBRANE PROTEIN TOLC"/>
    <property type="match status" value="1"/>
</dbReference>
<dbReference type="InterPro" id="IPR051906">
    <property type="entry name" value="TolC-like"/>
</dbReference>
<dbReference type="GO" id="GO:1990281">
    <property type="term" value="C:efflux pump complex"/>
    <property type="evidence" value="ECO:0007669"/>
    <property type="project" value="TreeGrafter"/>
</dbReference>
<evidence type="ECO:0000256" key="3">
    <source>
        <dbReference type="ARBA" id="ARBA00022448"/>
    </source>
</evidence>
<dbReference type="EMBL" id="QFOD01000011">
    <property type="protein sequence ID" value="PZP31328.1"/>
    <property type="molecule type" value="Genomic_DNA"/>
</dbReference>
<dbReference type="AlphaFoldDB" id="A0A2W5DKL9"/>
<evidence type="ECO:0000256" key="6">
    <source>
        <dbReference type="ARBA" id="ARBA00023136"/>
    </source>
</evidence>
<evidence type="ECO:0008006" key="11">
    <source>
        <dbReference type="Google" id="ProtNLM"/>
    </source>
</evidence>
<evidence type="ECO:0000256" key="1">
    <source>
        <dbReference type="ARBA" id="ARBA00004442"/>
    </source>
</evidence>
<sequence>MTEFRPMRRFLRLLPVLFACGALSPAWAQLRCNDEESASGKDKDLNLSISADDPRGQLLTLVDKAMRRSEQVGAANLLAQAAREDWVGADEARQPTVTASLTGAEAGQRASGLRQKQFQTQFTIGATAPIWDGGRISYNSAWRAQLAEASRQGLFNAEQQLAVQVVNYALDRGRLLLQAQIYRQYMKRMACLVDALESVVKVDKGRASELIQAQKSQMTAELSMDQTLSSLRSTEYKLKRLVGDDLPASASYSNVLTQLPDLDSLKQGVAQAADVQSLQASSRAQRSYAEGVAAQGKPQVSLAVSGTATTTTAGSKVGEWSAGVSVSVPILLPGQKASERAAVQRAEAAELQVRDAVTTKTYQMSDLYSSAQAALDRSRRIVDILRNSERLRAATLVQWQQMGRRSLFDVMGAESDYYSLRVAHLSTLFEAQQSLAMLWSLGPGVMNALR</sequence>
<reference evidence="9 10" key="1">
    <citation type="submission" date="2017-08" db="EMBL/GenBank/DDBJ databases">
        <title>Infants hospitalized years apart are colonized by the same room-sourced microbial strains.</title>
        <authorList>
            <person name="Brooks B."/>
            <person name="Olm M.R."/>
            <person name="Firek B.A."/>
            <person name="Baker R."/>
            <person name="Thomas B.C."/>
            <person name="Morowitz M.J."/>
            <person name="Banfield J.F."/>
        </authorList>
    </citation>
    <scope>NUCLEOTIDE SEQUENCE [LARGE SCALE GENOMIC DNA]</scope>
    <source>
        <strain evidence="9">S2_012_000_R2_81</strain>
    </source>
</reference>
<keyword evidence="6" id="KW-0472">Membrane</keyword>
<feature type="signal peptide" evidence="8">
    <location>
        <begin position="1"/>
        <end position="28"/>
    </location>
</feature>
<dbReference type="GO" id="GO:0015288">
    <property type="term" value="F:porin activity"/>
    <property type="evidence" value="ECO:0007669"/>
    <property type="project" value="TreeGrafter"/>
</dbReference>
<evidence type="ECO:0000256" key="7">
    <source>
        <dbReference type="ARBA" id="ARBA00023237"/>
    </source>
</evidence>
<evidence type="ECO:0000256" key="4">
    <source>
        <dbReference type="ARBA" id="ARBA00022452"/>
    </source>
</evidence>
<name>A0A2W5DKL9_9BURK</name>
<proteinExistence type="inferred from homology"/>
<dbReference type="PANTHER" id="PTHR30026">
    <property type="entry name" value="OUTER MEMBRANE PROTEIN TOLC"/>
    <property type="match status" value="1"/>
</dbReference>
<keyword evidence="8" id="KW-0732">Signal</keyword>
<comment type="similarity">
    <text evidence="2">Belongs to the outer membrane factor (OMF) (TC 1.B.17) family.</text>
</comment>
<gene>
    <name evidence="9" type="ORF">DI603_13280</name>
</gene>
<comment type="subcellular location">
    <subcellularLocation>
        <location evidence="1">Cell outer membrane</location>
    </subcellularLocation>
</comment>
<evidence type="ECO:0000256" key="2">
    <source>
        <dbReference type="ARBA" id="ARBA00007613"/>
    </source>
</evidence>
<feature type="chain" id="PRO_5016164217" description="Outer membrane efflux protein" evidence="8">
    <location>
        <begin position="29"/>
        <end position="450"/>
    </location>
</feature>
<evidence type="ECO:0000313" key="9">
    <source>
        <dbReference type="EMBL" id="PZP31328.1"/>
    </source>
</evidence>
<evidence type="ECO:0000256" key="5">
    <source>
        <dbReference type="ARBA" id="ARBA00022692"/>
    </source>
</evidence>
<keyword evidence="3" id="KW-0813">Transport</keyword>
<dbReference type="GO" id="GO:0009279">
    <property type="term" value="C:cell outer membrane"/>
    <property type="evidence" value="ECO:0007669"/>
    <property type="project" value="UniProtKB-SubCell"/>
</dbReference>
<comment type="caution">
    <text evidence="9">The sequence shown here is derived from an EMBL/GenBank/DDBJ whole genome shotgun (WGS) entry which is preliminary data.</text>
</comment>
<evidence type="ECO:0000313" key="10">
    <source>
        <dbReference type="Proteomes" id="UP000249633"/>
    </source>
</evidence>